<dbReference type="EMBL" id="UZAU01000814">
    <property type="status" value="NOT_ANNOTATED_CDS"/>
    <property type="molecule type" value="Genomic_DNA"/>
</dbReference>
<keyword evidence="2" id="KW-1185">Reference proteome</keyword>
<name>A0A803QR71_CANSA</name>
<dbReference type="AlphaFoldDB" id="A0A803QR71"/>
<accession>A0A803QR71</accession>
<sequence length="181" mass="19405">MKANLKHNLSSSFLLARALGPTALREILLAILQFLTILTRVRVVQATRTGIVKLHFHSGWPARLIFGSSHESAGLKVSTSTGPVRCFFFLSVQSFKKTGLCFLLTLENSTPVGGPSHSYTYRNCVSTTKIIMASIGVEGTSSTLGSQSSGYASSSSQSSPKCDGCVVDDGYFCNKLITVTM</sequence>
<organism evidence="1 2">
    <name type="scientific">Cannabis sativa</name>
    <name type="common">Hemp</name>
    <name type="synonym">Marijuana</name>
    <dbReference type="NCBI Taxonomy" id="3483"/>
    <lineage>
        <taxon>Eukaryota</taxon>
        <taxon>Viridiplantae</taxon>
        <taxon>Streptophyta</taxon>
        <taxon>Embryophyta</taxon>
        <taxon>Tracheophyta</taxon>
        <taxon>Spermatophyta</taxon>
        <taxon>Magnoliopsida</taxon>
        <taxon>eudicotyledons</taxon>
        <taxon>Gunneridae</taxon>
        <taxon>Pentapetalae</taxon>
        <taxon>rosids</taxon>
        <taxon>fabids</taxon>
        <taxon>Rosales</taxon>
        <taxon>Cannabaceae</taxon>
        <taxon>Cannabis</taxon>
    </lineage>
</organism>
<proteinExistence type="predicted"/>
<evidence type="ECO:0000313" key="2">
    <source>
        <dbReference type="Proteomes" id="UP000596661"/>
    </source>
</evidence>
<dbReference type="Proteomes" id="UP000596661">
    <property type="component" value="Unassembled WGS sequence"/>
</dbReference>
<reference evidence="1" key="1">
    <citation type="submission" date="2021-03" db="UniProtKB">
        <authorList>
            <consortium name="EnsemblPlants"/>
        </authorList>
    </citation>
    <scope>IDENTIFICATION</scope>
</reference>
<protein>
    <submittedName>
        <fullName evidence="1">Uncharacterized protein</fullName>
    </submittedName>
</protein>
<dbReference type="EnsemblPlants" id="evm.model.10.966">
    <property type="protein sequence ID" value="cds.evm.model.10.966"/>
    <property type="gene ID" value="evm.TU.10.966"/>
</dbReference>
<evidence type="ECO:0000313" key="1">
    <source>
        <dbReference type="EnsemblPlants" id="cds.evm.model.10.966"/>
    </source>
</evidence>
<dbReference type="Gramene" id="evm.model.10.966">
    <property type="protein sequence ID" value="cds.evm.model.10.966"/>
    <property type="gene ID" value="evm.TU.10.966"/>
</dbReference>